<evidence type="ECO:0000256" key="3">
    <source>
        <dbReference type="ARBA" id="ARBA00022692"/>
    </source>
</evidence>
<dbReference type="EMBL" id="JAMWBK010000009">
    <property type="protein sequence ID" value="KAJ8902361.1"/>
    <property type="molecule type" value="Genomic_DNA"/>
</dbReference>
<comment type="caution">
    <text evidence="10">The sequence shown here is derived from an EMBL/GenBank/DDBJ whole genome shotgun (WGS) entry which is preliminary data.</text>
</comment>
<feature type="region of interest" description="Disordered" evidence="7">
    <location>
        <begin position="1"/>
        <end position="26"/>
    </location>
</feature>
<feature type="transmembrane region" description="Helical" evidence="8">
    <location>
        <begin position="166"/>
        <end position="187"/>
    </location>
</feature>
<feature type="transmembrane region" description="Helical" evidence="8">
    <location>
        <begin position="421"/>
        <end position="441"/>
    </location>
</feature>
<dbReference type="GO" id="GO:0016020">
    <property type="term" value="C:membrane"/>
    <property type="evidence" value="ECO:0007669"/>
    <property type="project" value="InterPro"/>
</dbReference>
<keyword evidence="5" id="KW-0406">Ion transport</keyword>
<comment type="subcellular location">
    <subcellularLocation>
        <location evidence="1">Endomembrane system</location>
        <topology evidence="1">Multi-pass membrane protein</topology>
    </subcellularLocation>
</comment>
<evidence type="ECO:0000259" key="9">
    <source>
        <dbReference type="Pfam" id="PF01699"/>
    </source>
</evidence>
<evidence type="ECO:0000256" key="4">
    <source>
        <dbReference type="ARBA" id="ARBA00022989"/>
    </source>
</evidence>
<evidence type="ECO:0000256" key="2">
    <source>
        <dbReference type="ARBA" id="ARBA00022448"/>
    </source>
</evidence>
<feature type="transmembrane region" description="Helical" evidence="8">
    <location>
        <begin position="105"/>
        <end position="124"/>
    </location>
</feature>
<evidence type="ECO:0000256" key="8">
    <source>
        <dbReference type="SAM" id="Phobius"/>
    </source>
</evidence>
<keyword evidence="4 8" id="KW-1133">Transmembrane helix</keyword>
<dbReference type="Pfam" id="PF01699">
    <property type="entry name" value="Na_Ca_ex"/>
    <property type="match status" value="1"/>
</dbReference>
<dbReference type="InterPro" id="IPR004713">
    <property type="entry name" value="CaH_exchang"/>
</dbReference>
<keyword evidence="6 8" id="KW-0472">Membrane</keyword>
<protein>
    <recommendedName>
        <fullName evidence="9">Sodium/calcium exchanger membrane region domain-containing protein</fullName>
    </recommendedName>
</protein>
<feature type="transmembrane region" description="Helical" evidence="8">
    <location>
        <begin position="207"/>
        <end position="227"/>
    </location>
</feature>
<feature type="domain" description="Sodium/calcium exchanger membrane region" evidence="9">
    <location>
        <begin position="299"/>
        <end position="438"/>
    </location>
</feature>
<reference evidence="10 11" key="1">
    <citation type="journal article" date="2023" name="Nat. Commun.">
        <title>Origin of minicircular mitochondrial genomes in red algae.</title>
        <authorList>
            <person name="Lee Y."/>
            <person name="Cho C.H."/>
            <person name="Lee Y.M."/>
            <person name="Park S.I."/>
            <person name="Yang J.H."/>
            <person name="West J.A."/>
            <person name="Bhattacharya D."/>
            <person name="Yoon H.S."/>
        </authorList>
    </citation>
    <scope>NUCLEOTIDE SEQUENCE [LARGE SCALE GENOMIC DNA]</scope>
    <source>
        <strain evidence="10 11">CCMP1338</strain>
        <tissue evidence="10">Whole cell</tissue>
    </source>
</reference>
<feature type="transmembrane region" description="Helical" evidence="8">
    <location>
        <begin position="395"/>
        <end position="415"/>
    </location>
</feature>
<feature type="transmembrane region" description="Helical" evidence="8">
    <location>
        <begin position="298"/>
        <end position="318"/>
    </location>
</feature>
<proteinExistence type="predicted"/>
<keyword evidence="11" id="KW-1185">Reference proteome</keyword>
<gene>
    <name evidence="10" type="ORF">NDN08_006768</name>
</gene>
<dbReference type="GO" id="GO:0012505">
    <property type="term" value="C:endomembrane system"/>
    <property type="evidence" value="ECO:0007669"/>
    <property type="project" value="UniProtKB-SubCell"/>
</dbReference>
<keyword evidence="2" id="KW-0813">Transport</keyword>
<keyword evidence="3 8" id="KW-0812">Transmembrane</keyword>
<organism evidence="10 11">
    <name type="scientific">Rhodosorus marinus</name>
    <dbReference type="NCBI Taxonomy" id="101924"/>
    <lineage>
        <taxon>Eukaryota</taxon>
        <taxon>Rhodophyta</taxon>
        <taxon>Stylonematophyceae</taxon>
        <taxon>Stylonematales</taxon>
        <taxon>Stylonemataceae</taxon>
        <taxon>Rhodosorus</taxon>
    </lineage>
</organism>
<dbReference type="InterPro" id="IPR004837">
    <property type="entry name" value="NaCa_Exmemb"/>
</dbReference>
<dbReference type="AlphaFoldDB" id="A0AAV8UIM7"/>
<evidence type="ECO:0000256" key="1">
    <source>
        <dbReference type="ARBA" id="ARBA00004127"/>
    </source>
</evidence>
<accession>A0AAV8UIM7</accession>
<dbReference type="Proteomes" id="UP001157974">
    <property type="component" value="Unassembled WGS sequence"/>
</dbReference>
<evidence type="ECO:0000256" key="5">
    <source>
        <dbReference type="ARBA" id="ARBA00023065"/>
    </source>
</evidence>
<dbReference type="GO" id="GO:0015369">
    <property type="term" value="F:calcium:proton antiporter activity"/>
    <property type="evidence" value="ECO:0007669"/>
    <property type="project" value="TreeGrafter"/>
</dbReference>
<name>A0AAV8UIM7_9RHOD</name>
<feature type="transmembrane region" description="Helical" evidence="8">
    <location>
        <begin position="136"/>
        <end position="159"/>
    </location>
</feature>
<dbReference type="PANTHER" id="PTHR31503">
    <property type="entry name" value="VACUOLAR CALCIUM ION TRANSPORTER"/>
    <property type="match status" value="1"/>
</dbReference>
<evidence type="ECO:0000313" key="11">
    <source>
        <dbReference type="Proteomes" id="UP001157974"/>
    </source>
</evidence>
<dbReference type="GO" id="GO:0006874">
    <property type="term" value="P:intracellular calcium ion homeostasis"/>
    <property type="evidence" value="ECO:0007669"/>
    <property type="project" value="TreeGrafter"/>
</dbReference>
<evidence type="ECO:0000313" key="10">
    <source>
        <dbReference type="EMBL" id="KAJ8902361.1"/>
    </source>
</evidence>
<feature type="transmembrane region" description="Helical" evidence="8">
    <location>
        <begin position="330"/>
        <end position="354"/>
    </location>
</feature>
<evidence type="ECO:0000256" key="7">
    <source>
        <dbReference type="SAM" id="MobiDB-lite"/>
    </source>
</evidence>
<sequence>MGSPAVDRTEIGEASTLIPRSGPHGGAYVSGQSSPIVESVDQVRSSSLTSRISRTSDRYASMVIRRESTVSYGDEAYRVPLSLKYMLVFALIGAVARIRSWGPFPVFWFNALGLVPLGVLQNHFTKSLTNAKATGLFLFHTILRNAVEFAIAISSLYMAKYSVLKAFLLGSIVCNQLVVPGVHYVMLSFEGIEVEPDTEQLMSESSMLMLLICTSFVVPTAVSFSMFDQNRVLWLSRICACLLLGLYECILISEIPRLINRDEEQQVDSVNDFFEDEEIFYDAEIGARPAPNEMRPSVAAILLILTMTAMCFSCSSLVSSIDGAAMALRLPVDLLAFAALPFLGNTTEFVNVGISDAETRNSIENAVGSAILVGLLIYPSMVVVAWVFDRPFTFSVSLTEAVSVFMTCAISNYVYGKESTIWIKGTGLITAFLVFCVGVAFQHI</sequence>
<dbReference type="PANTHER" id="PTHR31503:SF22">
    <property type="entry name" value="VACUOLAR CALCIUM ION TRANSPORTER"/>
    <property type="match status" value="1"/>
</dbReference>
<evidence type="ECO:0000256" key="6">
    <source>
        <dbReference type="ARBA" id="ARBA00023136"/>
    </source>
</evidence>
<feature type="transmembrane region" description="Helical" evidence="8">
    <location>
        <begin position="366"/>
        <end position="388"/>
    </location>
</feature>